<dbReference type="AlphaFoldDB" id="X5EFL5"/>
<feature type="chain" id="PRO_5009024439" description="Outer membrane protein assembly factor BamA" evidence="8">
    <location>
        <begin position="36"/>
        <end position="811"/>
    </location>
</feature>
<accession>X5EFL5</accession>
<organism evidence="11 12">
    <name type="scientific">Neisseria meningitidis</name>
    <dbReference type="NCBI Taxonomy" id="487"/>
    <lineage>
        <taxon>Bacteria</taxon>
        <taxon>Pseudomonadati</taxon>
        <taxon>Pseudomonadota</taxon>
        <taxon>Betaproteobacteria</taxon>
        <taxon>Neisseriales</taxon>
        <taxon>Neisseriaceae</taxon>
        <taxon>Neisseria</taxon>
    </lineage>
</organism>
<evidence type="ECO:0000313" key="12">
    <source>
        <dbReference type="Proteomes" id="UP000023582"/>
    </source>
</evidence>
<feature type="domain" description="POTRA" evidence="10">
    <location>
        <begin position="188"/>
        <end position="276"/>
    </location>
</feature>
<dbReference type="Gene3D" id="3.10.20.310">
    <property type="entry name" value="membrane protein fhac"/>
    <property type="match status" value="5"/>
</dbReference>
<comment type="subunit">
    <text evidence="8">Part of the Bam complex.</text>
</comment>
<dbReference type="Gene3D" id="2.40.160.50">
    <property type="entry name" value="membrane protein fhac: a member of the omp85/tpsb transporter family"/>
    <property type="match status" value="1"/>
</dbReference>
<evidence type="ECO:0000256" key="2">
    <source>
        <dbReference type="ARBA" id="ARBA00022452"/>
    </source>
</evidence>
<protein>
    <recommendedName>
        <fullName evidence="8 9">Outer membrane protein assembly factor BamA</fullName>
    </recommendedName>
</protein>
<reference evidence="11 12" key="1">
    <citation type="journal article" date="2014" name="Genome Announc.">
        <title>Complete Genome Sequence of Neisseria meningitidis Serogroup A Strain NMA510612, Isolated from a Patient with Bacterial Meningitis in China.</title>
        <authorList>
            <person name="Zhang Y."/>
            <person name="Yang J."/>
            <person name="Xu L."/>
            <person name="Zhu Y."/>
            <person name="Liu B."/>
            <person name="Shao Z."/>
            <person name="Zhang X."/>
            <person name="Jin Q."/>
        </authorList>
    </citation>
    <scope>NUCLEOTIDE SEQUENCE [LARGE SCALE GENOMIC DNA]</scope>
    <source>
        <strain evidence="12">NMA510612</strain>
    </source>
</reference>
<reference evidence="12" key="2">
    <citation type="submission" date="2014-02" db="EMBL/GenBank/DDBJ databases">
        <title>Complete Genome Sequence of Neisseria meningitides, serogroup A strain 510612.</title>
        <authorList>
            <person name="Zhang X."/>
            <person name="Zhang Y."/>
            <person name="Yang J."/>
            <person name="Zhu Y."/>
            <person name="Jin Q."/>
        </authorList>
    </citation>
    <scope>NUCLEOTIDE SEQUENCE</scope>
    <source>
        <strain evidence="12">NMA510612</strain>
    </source>
</reference>
<name>X5EFL5_NEIME</name>
<evidence type="ECO:0000256" key="8">
    <source>
        <dbReference type="HAMAP-Rule" id="MF_01430"/>
    </source>
</evidence>
<dbReference type="KEGG" id="nmx:NMA510612_0108"/>
<evidence type="ECO:0000256" key="7">
    <source>
        <dbReference type="ARBA" id="ARBA00023237"/>
    </source>
</evidence>
<dbReference type="InterPro" id="IPR034746">
    <property type="entry name" value="POTRA"/>
</dbReference>
<dbReference type="EMBL" id="CP007524">
    <property type="protein sequence ID" value="AHW74435.1"/>
    <property type="molecule type" value="Genomic_DNA"/>
</dbReference>
<dbReference type="PIRSF" id="PIRSF006076">
    <property type="entry name" value="OM_assembly_OMP85"/>
    <property type="match status" value="1"/>
</dbReference>
<keyword evidence="5 8" id="KW-0677">Repeat</keyword>
<dbReference type="GO" id="GO:0009279">
    <property type="term" value="C:cell outer membrane"/>
    <property type="evidence" value="ECO:0007669"/>
    <property type="project" value="UniProtKB-SubCell"/>
</dbReference>
<evidence type="ECO:0000256" key="1">
    <source>
        <dbReference type="ARBA" id="ARBA00004370"/>
    </source>
</evidence>
<dbReference type="GO" id="GO:0051205">
    <property type="term" value="P:protein insertion into membrane"/>
    <property type="evidence" value="ECO:0007669"/>
    <property type="project" value="UniProtKB-UniRule"/>
</dbReference>
<dbReference type="Proteomes" id="UP000023582">
    <property type="component" value="Chromosome"/>
</dbReference>
<evidence type="ECO:0000256" key="4">
    <source>
        <dbReference type="ARBA" id="ARBA00022729"/>
    </source>
</evidence>
<keyword evidence="4 8" id="KW-0732">Signal</keyword>
<feature type="domain" description="POTRA" evidence="10">
    <location>
        <begin position="361"/>
        <end position="435"/>
    </location>
</feature>
<proteinExistence type="inferred from homology"/>
<gene>
    <name evidence="11" type="primary">omp85</name>
    <name evidence="8" type="synonym">bamA</name>
    <name evidence="11" type="ORF">NMA510612_0108</name>
</gene>
<evidence type="ECO:0000313" key="11">
    <source>
        <dbReference type="EMBL" id="AHW74435.1"/>
    </source>
</evidence>
<dbReference type="InterPro" id="IPR000184">
    <property type="entry name" value="Bac_surfAg_D15"/>
</dbReference>
<dbReference type="InterPro" id="IPR010827">
    <property type="entry name" value="BamA/TamA_POTRA"/>
</dbReference>
<evidence type="ECO:0000256" key="3">
    <source>
        <dbReference type="ARBA" id="ARBA00022692"/>
    </source>
</evidence>
<dbReference type="HAMAP" id="MF_01430">
    <property type="entry name" value="OM_assembly_BamA"/>
    <property type="match status" value="1"/>
</dbReference>
<feature type="domain" description="POTRA" evidence="10">
    <location>
        <begin position="279"/>
        <end position="358"/>
    </location>
</feature>
<comment type="subcellular location">
    <subcellularLocation>
        <location evidence="8">Cell outer membrane</location>
    </subcellularLocation>
    <subcellularLocation>
        <location evidence="1">Membrane</location>
    </subcellularLocation>
</comment>
<feature type="domain" description="POTRA" evidence="10">
    <location>
        <begin position="105"/>
        <end position="185"/>
    </location>
</feature>
<feature type="domain" description="POTRA" evidence="10">
    <location>
        <begin position="37"/>
        <end position="104"/>
    </location>
</feature>
<evidence type="ECO:0000259" key="10">
    <source>
        <dbReference type="PROSITE" id="PS51779"/>
    </source>
</evidence>
<dbReference type="PANTHER" id="PTHR12815">
    <property type="entry name" value="SORTING AND ASSEMBLY MACHINERY SAMM50 PROTEIN FAMILY MEMBER"/>
    <property type="match status" value="1"/>
</dbReference>
<evidence type="ECO:0000256" key="6">
    <source>
        <dbReference type="ARBA" id="ARBA00023136"/>
    </source>
</evidence>
<dbReference type="GO" id="GO:0043165">
    <property type="term" value="P:Gram-negative-bacterium-type cell outer membrane assembly"/>
    <property type="evidence" value="ECO:0007669"/>
    <property type="project" value="UniProtKB-UniRule"/>
</dbReference>
<dbReference type="InterPro" id="IPR039910">
    <property type="entry name" value="D15-like"/>
</dbReference>
<evidence type="ECO:0000256" key="5">
    <source>
        <dbReference type="ARBA" id="ARBA00022737"/>
    </source>
</evidence>
<keyword evidence="3 8" id="KW-0812">Transmembrane</keyword>
<dbReference type="Pfam" id="PF07244">
    <property type="entry name" value="POTRA"/>
    <property type="match status" value="5"/>
</dbReference>
<dbReference type="Pfam" id="PF01103">
    <property type="entry name" value="Omp85"/>
    <property type="match status" value="1"/>
</dbReference>
<comment type="function">
    <text evidence="8">Part of the outer membrane protein assembly complex, which is involved in assembly and insertion of beta-barrel proteins into the outer membrane.</text>
</comment>
<dbReference type="PANTHER" id="PTHR12815:SF23">
    <property type="entry name" value="OUTER MEMBRANE PROTEIN ASSEMBLY FACTOR BAMA"/>
    <property type="match status" value="1"/>
</dbReference>
<keyword evidence="6 8" id="KW-0472">Membrane</keyword>
<dbReference type="InterPro" id="IPR023707">
    <property type="entry name" value="OM_assembly_BamA"/>
</dbReference>
<sequence precursor="true">MPSETAFRTTKELTMKLKQIASALMMLGISPLAFADFTIQDIRVEGLQRTEPSTVFNYLPVKVGDTYNDTHGSAIIKSLYATGFFDDVRVETADGQLLLTVIERPTIGSLNITGAKMLQNDAIKKNLESFGLAQSQYFNQATLNQAVAGLKEEYLGRGKLNIQITPKVTKLARNRVDIDITIDEGKSAKITDIEFEGNQVYSDRKLMRQMSLTEGGIWTWLTRSNQFNEQKFAQDMEKVTDFYQNNGYFDFRILDTDIQTNEDKTKQTIKITVHEGGRFRWGKVSIEGDTNEVPKAELEKLLTMKPGKWYERQQMTEVLGAIQNRMGSAGYAYSEISVQPLPNAETKTVDFVLHIEPGRKIYVNEIHITGNNKTRDEVVRRELRQMESAPYDTSKLQRSKERVELLGYFDNVQFDAVPLAGTPDKVDLNMSLTERSTGSLDLSAGWVQDTGLVMSAGVSQDNLFGTGKSAALRASRSKTTLNGSLSFTDPYFTADGVSLGYDVYGKAFDPRKASTSIKQYKTTTAGAGIRMSVPVTEYDRVNFGLVAEHLTVNTYNKAPKHYADFIKKYGKTDGTDGSFKGWLYKGTVGWGRNKTDSALWPTRGYLTGVNAEIALPGSKLQYYSATHNQTWFFPLSKTFTLMLGGEVGIAGGYGRTKEIPFFENFYGGGLGSVRGYESGTLGPKVYDEYGEKISYGGNKKANVSAELLFPMPGAKDARTVRLSLFADAGSVWDGKTYDDNSSSATGGRVQNIYGAGNTHKSTFTNELRYSAGGAVTWLSPLGPMKFSYAYPLKKKPEDEIQRFQFQLGTTF</sequence>
<dbReference type="NCBIfam" id="TIGR03303">
    <property type="entry name" value="OM_YaeT"/>
    <property type="match status" value="1"/>
</dbReference>
<evidence type="ECO:0000256" key="9">
    <source>
        <dbReference type="NCBIfam" id="TIGR03303"/>
    </source>
</evidence>
<keyword evidence="2 8" id="KW-1134">Transmembrane beta strand</keyword>
<keyword evidence="7 8" id="KW-0998">Cell outer membrane</keyword>
<comment type="similarity">
    <text evidence="8">Belongs to the BamA family.</text>
</comment>
<dbReference type="PATRIC" id="fig|487.517.peg.105"/>
<feature type="signal peptide" evidence="8">
    <location>
        <begin position="1"/>
        <end position="35"/>
    </location>
</feature>
<dbReference type="PROSITE" id="PS51779">
    <property type="entry name" value="POTRA"/>
    <property type="match status" value="5"/>
</dbReference>